<protein>
    <submittedName>
        <fullName evidence="1">Uncharacterized protein</fullName>
    </submittedName>
</protein>
<name>A0ACB9KDK2_9ASTR</name>
<keyword evidence="2" id="KW-1185">Reference proteome</keyword>
<gene>
    <name evidence="1" type="ORF">L1987_04441</name>
</gene>
<evidence type="ECO:0000313" key="1">
    <source>
        <dbReference type="EMBL" id="KAI3830303.1"/>
    </source>
</evidence>
<dbReference type="Proteomes" id="UP001056120">
    <property type="component" value="Linkage Group LG01"/>
</dbReference>
<dbReference type="EMBL" id="CM042018">
    <property type="protein sequence ID" value="KAI3830303.1"/>
    <property type="molecule type" value="Genomic_DNA"/>
</dbReference>
<comment type="caution">
    <text evidence="1">The sequence shown here is derived from an EMBL/GenBank/DDBJ whole genome shotgun (WGS) entry which is preliminary data.</text>
</comment>
<proteinExistence type="predicted"/>
<accession>A0ACB9KDK2</accession>
<sequence>MIRQGFVPVGKVDTWRCKSVEKLTPLLFHPSWDRFASQTSNRFLHVDGRRYSDCFAIVLPEFVNRLCSNYAVAIFSLLLAYLPTDSSLFPSIILHQVMGSNAFSPTGNSGLYLNHQDIAPRYSVEPPMSGGK</sequence>
<reference evidence="1 2" key="2">
    <citation type="journal article" date="2022" name="Mol. Ecol. Resour.">
        <title>The genomes of chicory, endive, great burdock and yacon provide insights into Asteraceae paleo-polyploidization history and plant inulin production.</title>
        <authorList>
            <person name="Fan W."/>
            <person name="Wang S."/>
            <person name="Wang H."/>
            <person name="Wang A."/>
            <person name="Jiang F."/>
            <person name="Liu H."/>
            <person name="Zhao H."/>
            <person name="Xu D."/>
            <person name="Zhang Y."/>
        </authorList>
    </citation>
    <scope>NUCLEOTIDE SEQUENCE [LARGE SCALE GENOMIC DNA]</scope>
    <source>
        <strain evidence="2">cv. Yunnan</strain>
        <tissue evidence="1">Leaves</tissue>
    </source>
</reference>
<organism evidence="1 2">
    <name type="scientific">Smallanthus sonchifolius</name>
    <dbReference type="NCBI Taxonomy" id="185202"/>
    <lineage>
        <taxon>Eukaryota</taxon>
        <taxon>Viridiplantae</taxon>
        <taxon>Streptophyta</taxon>
        <taxon>Embryophyta</taxon>
        <taxon>Tracheophyta</taxon>
        <taxon>Spermatophyta</taxon>
        <taxon>Magnoliopsida</taxon>
        <taxon>eudicotyledons</taxon>
        <taxon>Gunneridae</taxon>
        <taxon>Pentapetalae</taxon>
        <taxon>asterids</taxon>
        <taxon>campanulids</taxon>
        <taxon>Asterales</taxon>
        <taxon>Asteraceae</taxon>
        <taxon>Asteroideae</taxon>
        <taxon>Heliantheae alliance</taxon>
        <taxon>Millerieae</taxon>
        <taxon>Smallanthus</taxon>
    </lineage>
</organism>
<reference evidence="2" key="1">
    <citation type="journal article" date="2022" name="Mol. Ecol. Resour.">
        <title>The genomes of chicory, endive, great burdock and yacon provide insights into Asteraceae palaeo-polyploidization history and plant inulin production.</title>
        <authorList>
            <person name="Fan W."/>
            <person name="Wang S."/>
            <person name="Wang H."/>
            <person name="Wang A."/>
            <person name="Jiang F."/>
            <person name="Liu H."/>
            <person name="Zhao H."/>
            <person name="Xu D."/>
            <person name="Zhang Y."/>
        </authorList>
    </citation>
    <scope>NUCLEOTIDE SEQUENCE [LARGE SCALE GENOMIC DNA]</scope>
    <source>
        <strain evidence="2">cv. Yunnan</strain>
    </source>
</reference>
<evidence type="ECO:0000313" key="2">
    <source>
        <dbReference type="Proteomes" id="UP001056120"/>
    </source>
</evidence>